<dbReference type="AlphaFoldDB" id="A0A5C4RYR6"/>
<accession>A0A5C4RYR6</accession>
<name>A0A5C4RYR6_CHLTI</name>
<protein>
    <recommendedName>
        <fullName evidence="3">Restriction endonuclease</fullName>
    </recommendedName>
</protein>
<dbReference type="EMBL" id="VDCH01000044">
    <property type="protein sequence ID" value="TNJ36270.1"/>
    <property type="molecule type" value="Genomic_DNA"/>
</dbReference>
<organism evidence="1 2">
    <name type="scientific">Chlorobaculum thiosulfatiphilum</name>
    <name type="common">Chlorobium limicola f.sp. thiosulfatophilum</name>
    <dbReference type="NCBI Taxonomy" id="115852"/>
    <lineage>
        <taxon>Bacteria</taxon>
        <taxon>Pseudomonadati</taxon>
        <taxon>Chlorobiota</taxon>
        <taxon>Chlorobiia</taxon>
        <taxon>Chlorobiales</taxon>
        <taxon>Chlorobiaceae</taxon>
        <taxon>Chlorobaculum</taxon>
    </lineage>
</organism>
<dbReference type="Proteomes" id="UP000308271">
    <property type="component" value="Unassembled WGS sequence"/>
</dbReference>
<sequence length="434" mass="49406">MIRYYVKDIGARYEELVEKAILEIISNSFSIDKEKIKVTLKRYKKICGNTGRRYSVDWTYEDSERLVIIECKFRDGSLCGDSEVRTFYTWCQDIQLAYSEKEVYGIVIANTTFRLSTIRFASLFPYGNKKYISLYTVNTSKRDPFCILLQNYSGTVGEVMASFNGINTTSGIQDLNLSLDDMIIMSLSRLGGVSEKINIIAPASVGYQSYPALQMLTNALFHKNLIIETIAFSKPIIKLIPDLIKTPYSKDILESSLEILAVYLLASQAYYAKQGKGLPNKLLSYSIELIRHSWKNPPPNAIASICHLVTTELARRNNISEAITYSNMAENIYHQRHCVDLPHNLEYLVRTNPLALAHVYLDNKNLVKSENIIDEIAASIAVFPSFRHKIAAKQNVMTLLYKRANIIYGAHHVQTRDAYQRLSNFRNQSGLGIW</sequence>
<keyword evidence="2" id="KW-1185">Reference proteome</keyword>
<gene>
    <name evidence="1" type="ORF">FGF66_12095</name>
</gene>
<evidence type="ECO:0000313" key="2">
    <source>
        <dbReference type="Proteomes" id="UP000308271"/>
    </source>
</evidence>
<evidence type="ECO:0000313" key="1">
    <source>
        <dbReference type="EMBL" id="TNJ36270.1"/>
    </source>
</evidence>
<comment type="caution">
    <text evidence="1">The sequence shown here is derived from an EMBL/GenBank/DDBJ whole genome shotgun (WGS) entry which is preliminary data.</text>
</comment>
<reference evidence="1 2" key="1">
    <citation type="submission" date="2019-05" db="EMBL/GenBank/DDBJ databases">
        <title>Draft Whole-Genome sequence of the green sulfur bacterium Chlorobaculum thiosulfatiphilum DSM 249.</title>
        <authorList>
            <person name="Meyer T.E."/>
            <person name="Kyndt J.A."/>
        </authorList>
    </citation>
    <scope>NUCLEOTIDE SEQUENCE [LARGE SCALE GENOMIC DNA]</scope>
    <source>
        <strain evidence="1 2">DSM 249</strain>
    </source>
</reference>
<dbReference type="RefSeq" id="WP_139457886.1">
    <property type="nucleotide sequence ID" value="NZ_VDCH01000044.1"/>
</dbReference>
<evidence type="ECO:0008006" key="3">
    <source>
        <dbReference type="Google" id="ProtNLM"/>
    </source>
</evidence>
<proteinExistence type="predicted"/>